<keyword evidence="1" id="KW-0804">Transcription</keyword>
<keyword evidence="1" id="KW-0240">DNA-directed RNA polymerase</keyword>
<keyword evidence="2" id="KW-1185">Reference proteome</keyword>
<proteinExistence type="predicted"/>
<name>A0ACC0GZR8_9ERIC</name>
<comment type="caution">
    <text evidence="1">The sequence shown here is derived from an EMBL/GenBank/DDBJ whole genome shotgun (WGS) entry which is preliminary data.</text>
</comment>
<gene>
    <name evidence="1" type="ORF">LOK49_LG07G01113</name>
</gene>
<reference evidence="1 2" key="1">
    <citation type="journal article" date="2022" name="Plant J.">
        <title>Chromosome-level genome of Camellia lanceoleosa provides a valuable resource for understanding genome evolution and self-incompatibility.</title>
        <authorList>
            <person name="Gong W."/>
            <person name="Xiao S."/>
            <person name="Wang L."/>
            <person name="Liao Z."/>
            <person name="Chang Y."/>
            <person name="Mo W."/>
            <person name="Hu G."/>
            <person name="Li W."/>
            <person name="Zhao G."/>
            <person name="Zhu H."/>
            <person name="Hu X."/>
            <person name="Ji K."/>
            <person name="Xiang X."/>
            <person name="Song Q."/>
            <person name="Yuan D."/>
            <person name="Jin S."/>
            <person name="Zhang L."/>
        </authorList>
    </citation>
    <scope>NUCLEOTIDE SEQUENCE [LARGE SCALE GENOMIC DNA]</scope>
    <source>
        <strain evidence="1">SQ_2022a</strain>
    </source>
</reference>
<organism evidence="1 2">
    <name type="scientific">Camellia lanceoleosa</name>
    <dbReference type="NCBI Taxonomy" id="1840588"/>
    <lineage>
        <taxon>Eukaryota</taxon>
        <taxon>Viridiplantae</taxon>
        <taxon>Streptophyta</taxon>
        <taxon>Embryophyta</taxon>
        <taxon>Tracheophyta</taxon>
        <taxon>Spermatophyta</taxon>
        <taxon>Magnoliopsida</taxon>
        <taxon>eudicotyledons</taxon>
        <taxon>Gunneridae</taxon>
        <taxon>Pentapetalae</taxon>
        <taxon>asterids</taxon>
        <taxon>Ericales</taxon>
        <taxon>Theaceae</taxon>
        <taxon>Camellia</taxon>
    </lineage>
</organism>
<evidence type="ECO:0000313" key="2">
    <source>
        <dbReference type="Proteomes" id="UP001060215"/>
    </source>
</evidence>
<sequence length="235" mass="26698">MEGLKVSDAKLVVYVHPSKANKVSQAILRELSSLLFKFNETFDGVVLAYDVNLPSKIARILPGIHPYFGVRLEAKLLLFHPKPNMLLEGMVVKLGQQSIHVIVLGFSSATITEEDIRDEFKYKVKHGKEVFASTSHKRHEIKVGTILRFLVKSFDEEILHISGSLLPAHTGSIQWLDKNLEDGSHIDRSTKKRKESEGRREMQEHEKEMVDVAAFSMNTDRRHKKSKRPKSGEDS</sequence>
<dbReference type="EMBL" id="CM045764">
    <property type="protein sequence ID" value="KAI8006219.1"/>
    <property type="molecule type" value="Genomic_DNA"/>
</dbReference>
<evidence type="ECO:0000313" key="1">
    <source>
        <dbReference type="EMBL" id="KAI8006219.1"/>
    </source>
</evidence>
<protein>
    <submittedName>
        <fullName evidence="1">DNA-directed RNA polymerase I subunit RPA43</fullName>
    </submittedName>
</protein>
<dbReference type="Proteomes" id="UP001060215">
    <property type="component" value="Chromosome 7"/>
</dbReference>
<accession>A0ACC0GZR8</accession>